<dbReference type="AlphaFoldDB" id="A0A4S5CK86"/>
<gene>
    <name evidence="2" type="ORF">E8Q35_12885</name>
</gene>
<proteinExistence type="predicted"/>
<feature type="transmembrane region" description="Helical" evidence="1">
    <location>
        <begin position="52"/>
        <end position="76"/>
    </location>
</feature>
<evidence type="ECO:0000256" key="1">
    <source>
        <dbReference type="SAM" id="Phobius"/>
    </source>
</evidence>
<protein>
    <submittedName>
        <fullName evidence="2">Uncharacterized protein</fullName>
    </submittedName>
</protein>
<evidence type="ECO:0000313" key="3">
    <source>
        <dbReference type="Proteomes" id="UP000309618"/>
    </source>
</evidence>
<dbReference type="RefSeq" id="WP_136501894.1">
    <property type="nucleotide sequence ID" value="NZ_SSUX01000008.1"/>
</dbReference>
<sequence>MLTLTKKKPIMAIILAMFVIILPVYYILPGIWMHSLWLYYDQVIALGMQNIWLYSDLTIALVFFGIPAAMGLLMCVPAGLKRPEKELLIRWAYWFVSSVCVFLMIKIMQDDSARNVLIVGFAMKVMEANKPEFTSLTSSFIRDLFGNVSYTLVHMSIILLAANIGFGFMFIRKFIRIANAKSKEVCQQ</sequence>
<keyword evidence="1" id="KW-0812">Transmembrane</keyword>
<comment type="caution">
    <text evidence="2">The sequence shown here is derived from an EMBL/GenBank/DDBJ whole genome shotgun (WGS) entry which is preliminary data.</text>
</comment>
<accession>A0A4S5CK86</accession>
<keyword evidence="1" id="KW-1133">Transmembrane helix</keyword>
<feature type="transmembrane region" description="Helical" evidence="1">
    <location>
        <begin position="88"/>
        <end position="108"/>
    </location>
</feature>
<reference evidence="2 3" key="1">
    <citation type="submission" date="2019-04" db="EMBL/GenBank/DDBJ databases">
        <title>Comparative genomics of Aeromonas veronii strains pathogenic to fish.</title>
        <authorList>
            <person name="Cascarano M.C."/>
            <person name="Smyrli M."/>
            <person name="Katharios P."/>
        </authorList>
    </citation>
    <scope>NUCLEOTIDE SEQUENCE [LARGE SCALE GENOMIC DNA]</scope>
    <source>
        <strain evidence="2 3">XU1</strain>
    </source>
</reference>
<dbReference type="EMBL" id="SSUX01000008">
    <property type="protein sequence ID" value="THJ45071.1"/>
    <property type="molecule type" value="Genomic_DNA"/>
</dbReference>
<dbReference type="Proteomes" id="UP000309618">
    <property type="component" value="Unassembled WGS sequence"/>
</dbReference>
<keyword evidence="1" id="KW-0472">Membrane</keyword>
<evidence type="ECO:0000313" key="2">
    <source>
        <dbReference type="EMBL" id="THJ45071.1"/>
    </source>
</evidence>
<name>A0A4S5CK86_AERVE</name>
<organism evidence="2 3">
    <name type="scientific">Aeromonas veronii</name>
    <dbReference type="NCBI Taxonomy" id="654"/>
    <lineage>
        <taxon>Bacteria</taxon>
        <taxon>Pseudomonadati</taxon>
        <taxon>Pseudomonadota</taxon>
        <taxon>Gammaproteobacteria</taxon>
        <taxon>Aeromonadales</taxon>
        <taxon>Aeromonadaceae</taxon>
        <taxon>Aeromonas</taxon>
    </lineage>
</organism>
<feature type="transmembrane region" description="Helical" evidence="1">
    <location>
        <begin position="152"/>
        <end position="171"/>
    </location>
</feature>
<feature type="transmembrane region" description="Helical" evidence="1">
    <location>
        <begin position="12"/>
        <end position="32"/>
    </location>
</feature>